<dbReference type="AlphaFoldDB" id="A0A919VH73"/>
<evidence type="ECO:0000313" key="1">
    <source>
        <dbReference type="EMBL" id="GIM30105.1"/>
    </source>
</evidence>
<protein>
    <submittedName>
        <fullName evidence="1">Uncharacterized protein</fullName>
    </submittedName>
</protein>
<organism evidence="1 2">
    <name type="scientific">Clostridium polyendosporum</name>
    <dbReference type="NCBI Taxonomy" id="69208"/>
    <lineage>
        <taxon>Bacteria</taxon>
        <taxon>Bacillati</taxon>
        <taxon>Bacillota</taxon>
        <taxon>Clostridia</taxon>
        <taxon>Eubacteriales</taxon>
        <taxon>Clostridiaceae</taxon>
        <taxon>Clostridium</taxon>
    </lineage>
</organism>
<dbReference type="EMBL" id="BOPZ01000027">
    <property type="protein sequence ID" value="GIM30105.1"/>
    <property type="molecule type" value="Genomic_DNA"/>
</dbReference>
<evidence type="ECO:0000313" key="2">
    <source>
        <dbReference type="Proteomes" id="UP000679179"/>
    </source>
</evidence>
<name>A0A919VH73_9CLOT</name>
<sequence>MPQSGYNIKRYPKGDTDFYYFKKELLREFIRKNDLTTAQ</sequence>
<keyword evidence="2" id="KW-1185">Reference proteome</keyword>
<reference evidence="1" key="1">
    <citation type="submission" date="2021-03" db="EMBL/GenBank/DDBJ databases">
        <title>Taxonomic study of Clostridium polyendosporum from meadow-gley soil under rice.</title>
        <authorList>
            <person name="Kobayashi H."/>
            <person name="Tanizawa Y."/>
            <person name="Yagura M."/>
        </authorList>
    </citation>
    <scope>NUCLEOTIDE SEQUENCE</scope>
    <source>
        <strain evidence="1">JCM 30710</strain>
    </source>
</reference>
<dbReference type="Proteomes" id="UP000679179">
    <property type="component" value="Unassembled WGS sequence"/>
</dbReference>
<proteinExistence type="predicted"/>
<comment type="caution">
    <text evidence="1">The sequence shown here is derived from an EMBL/GenBank/DDBJ whole genome shotgun (WGS) entry which is preliminary data.</text>
</comment>
<gene>
    <name evidence="1" type="ORF">CPJCM30710_27710</name>
</gene>
<accession>A0A919VH73</accession>